<dbReference type="KEGG" id="cre:CHLRE_10g441150v5"/>
<feature type="region of interest" description="Disordered" evidence="1">
    <location>
        <begin position="226"/>
        <end position="349"/>
    </location>
</feature>
<protein>
    <submittedName>
        <fullName evidence="2">Uncharacterized protein</fullName>
    </submittedName>
</protein>
<dbReference type="OrthoDB" id="550170at2759"/>
<dbReference type="EMBL" id="CM008971">
    <property type="protein sequence ID" value="PNW77540.1"/>
    <property type="molecule type" value="Genomic_DNA"/>
</dbReference>
<evidence type="ECO:0000313" key="3">
    <source>
        <dbReference type="Proteomes" id="UP000006906"/>
    </source>
</evidence>
<name>A0A2K3DAI2_CHLRE</name>
<feature type="region of interest" description="Disordered" evidence="1">
    <location>
        <begin position="597"/>
        <end position="617"/>
    </location>
</feature>
<feature type="compositionally biased region" description="Low complexity" evidence="1">
    <location>
        <begin position="325"/>
        <end position="338"/>
    </location>
</feature>
<dbReference type="GeneID" id="5716148"/>
<gene>
    <name evidence="2" type="ORF">CHLRE_10g441150v5</name>
</gene>
<dbReference type="Proteomes" id="UP000006906">
    <property type="component" value="Chromosome 10"/>
</dbReference>
<dbReference type="RefSeq" id="XP_042920193.1">
    <property type="nucleotide sequence ID" value="XM_043066796.1"/>
</dbReference>
<dbReference type="ExpressionAtlas" id="A0A2K3DAI2">
    <property type="expression patterns" value="baseline"/>
</dbReference>
<organism evidence="2 3">
    <name type="scientific">Chlamydomonas reinhardtii</name>
    <name type="common">Chlamydomonas smithii</name>
    <dbReference type="NCBI Taxonomy" id="3055"/>
    <lineage>
        <taxon>Eukaryota</taxon>
        <taxon>Viridiplantae</taxon>
        <taxon>Chlorophyta</taxon>
        <taxon>core chlorophytes</taxon>
        <taxon>Chlorophyceae</taxon>
        <taxon>CS clade</taxon>
        <taxon>Chlamydomonadales</taxon>
        <taxon>Chlamydomonadaceae</taxon>
        <taxon>Chlamydomonas</taxon>
    </lineage>
</organism>
<keyword evidence="3" id="KW-1185">Reference proteome</keyword>
<feature type="compositionally biased region" description="Low complexity" evidence="1">
    <location>
        <begin position="521"/>
        <end position="534"/>
    </location>
</feature>
<feature type="compositionally biased region" description="Pro residues" evidence="1">
    <location>
        <begin position="264"/>
        <end position="273"/>
    </location>
</feature>
<feature type="region of interest" description="Disordered" evidence="1">
    <location>
        <begin position="512"/>
        <end position="539"/>
    </location>
</feature>
<dbReference type="Gramene" id="PNW77540">
    <property type="protein sequence ID" value="PNW77540"/>
    <property type="gene ID" value="CHLRE_10g441150v5"/>
</dbReference>
<feature type="region of interest" description="Disordered" evidence="1">
    <location>
        <begin position="664"/>
        <end position="689"/>
    </location>
</feature>
<feature type="region of interest" description="Disordered" evidence="1">
    <location>
        <begin position="555"/>
        <end position="581"/>
    </location>
</feature>
<feature type="compositionally biased region" description="Low complexity" evidence="1">
    <location>
        <begin position="235"/>
        <end position="253"/>
    </location>
</feature>
<reference evidence="2 3" key="1">
    <citation type="journal article" date="2007" name="Science">
        <title>The Chlamydomonas genome reveals the evolution of key animal and plant functions.</title>
        <authorList>
            <person name="Merchant S.S."/>
            <person name="Prochnik S.E."/>
            <person name="Vallon O."/>
            <person name="Harris E.H."/>
            <person name="Karpowicz S.J."/>
            <person name="Witman G.B."/>
            <person name="Terry A."/>
            <person name="Salamov A."/>
            <person name="Fritz-Laylin L.K."/>
            <person name="Marechal-Drouard L."/>
            <person name="Marshall W.F."/>
            <person name="Qu L.H."/>
            <person name="Nelson D.R."/>
            <person name="Sanderfoot A.A."/>
            <person name="Spalding M.H."/>
            <person name="Kapitonov V.V."/>
            <person name="Ren Q."/>
            <person name="Ferris P."/>
            <person name="Lindquist E."/>
            <person name="Shapiro H."/>
            <person name="Lucas S.M."/>
            <person name="Grimwood J."/>
            <person name="Schmutz J."/>
            <person name="Cardol P."/>
            <person name="Cerutti H."/>
            <person name="Chanfreau G."/>
            <person name="Chen C.L."/>
            <person name="Cognat V."/>
            <person name="Croft M.T."/>
            <person name="Dent R."/>
            <person name="Dutcher S."/>
            <person name="Fernandez E."/>
            <person name="Fukuzawa H."/>
            <person name="Gonzalez-Ballester D."/>
            <person name="Gonzalez-Halphen D."/>
            <person name="Hallmann A."/>
            <person name="Hanikenne M."/>
            <person name="Hippler M."/>
            <person name="Inwood W."/>
            <person name="Jabbari K."/>
            <person name="Kalanon M."/>
            <person name="Kuras R."/>
            <person name="Lefebvre P.A."/>
            <person name="Lemaire S.D."/>
            <person name="Lobanov A.V."/>
            <person name="Lohr M."/>
            <person name="Manuell A."/>
            <person name="Meier I."/>
            <person name="Mets L."/>
            <person name="Mittag M."/>
            <person name="Mittelmeier T."/>
            <person name="Moroney J.V."/>
            <person name="Moseley J."/>
            <person name="Napoli C."/>
            <person name="Nedelcu A.M."/>
            <person name="Niyogi K."/>
            <person name="Novoselov S.V."/>
            <person name="Paulsen I.T."/>
            <person name="Pazour G."/>
            <person name="Purton S."/>
            <person name="Ral J.P."/>
            <person name="Riano-Pachon D.M."/>
            <person name="Riekhof W."/>
            <person name="Rymarquis L."/>
            <person name="Schroda M."/>
            <person name="Stern D."/>
            <person name="Umen J."/>
            <person name="Willows R."/>
            <person name="Wilson N."/>
            <person name="Zimmer S.L."/>
            <person name="Allmer J."/>
            <person name="Balk J."/>
            <person name="Bisova K."/>
            <person name="Chen C.J."/>
            <person name="Elias M."/>
            <person name="Gendler K."/>
            <person name="Hauser C."/>
            <person name="Lamb M.R."/>
            <person name="Ledford H."/>
            <person name="Long J.C."/>
            <person name="Minagawa J."/>
            <person name="Page M.D."/>
            <person name="Pan J."/>
            <person name="Pootakham W."/>
            <person name="Roje S."/>
            <person name="Rose A."/>
            <person name="Stahlberg E."/>
            <person name="Terauchi A.M."/>
            <person name="Yang P."/>
            <person name="Ball S."/>
            <person name="Bowler C."/>
            <person name="Dieckmann C.L."/>
            <person name="Gladyshev V.N."/>
            <person name="Green P."/>
            <person name="Jorgensen R."/>
            <person name="Mayfield S."/>
            <person name="Mueller-Roeber B."/>
            <person name="Rajamani S."/>
            <person name="Sayre R.T."/>
            <person name="Brokstein P."/>
            <person name="Dubchak I."/>
            <person name="Goodstein D."/>
            <person name="Hornick L."/>
            <person name="Huang Y.W."/>
            <person name="Jhaveri J."/>
            <person name="Luo Y."/>
            <person name="Martinez D."/>
            <person name="Ngau W.C."/>
            <person name="Otillar B."/>
            <person name="Poliakov A."/>
            <person name="Porter A."/>
            <person name="Szajkowski L."/>
            <person name="Werner G."/>
            <person name="Zhou K."/>
            <person name="Grigoriev I.V."/>
            <person name="Rokhsar D.S."/>
            <person name="Grossman A.R."/>
        </authorList>
    </citation>
    <scope>NUCLEOTIDE SEQUENCE [LARGE SCALE GENOMIC DNA]</scope>
    <source>
        <strain evidence="3">CC-503</strain>
    </source>
</reference>
<proteinExistence type="predicted"/>
<dbReference type="AlphaFoldDB" id="A0A2K3DAI2"/>
<feature type="compositionally biased region" description="Low complexity" evidence="1">
    <location>
        <begin position="106"/>
        <end position="124"/>
    </location>
</feature>
<feature type="compositionally biased region" description="Low complexity" evidence="1">
    <location>
        <begin position="369"/>
        <end position="383"/>
    </location>
</feature>
<feature type="compositionally biased region" description="Polar residues" evidence="1">
    <location>
        <begin position="278"/>
        <end position="295"/>
    </location>
</feature>
<feature type="region of interest" description="Disordered" evidence="1">
    <location>
        <begin position="735"/>
        <end position="774"/>
    </location>
</feature>
<feature type="compositionally biased region" description="Pro residues" evidence="1">
    <location>
        <begin position="314"/>
        <end position="324"/>
    </location>
</feature>
<evidence type="ECO:0000256" key="1">
    <source>
        <dbReference type="SAM" id="MobiDB-lite"/>
    </source>
</evidence>
<feature type="region of interest" description="Disordered" evidence="1">
    <location>
        <begin position="369"/>
        <end position="396"/>
    </location>
</feature>
<evidence type="ECO:0000313" key="2">
    <source>
        <dbReference type="EMBL" id="PNW77540.1"/>
    </source>
</evidence>
<feature type="region of interest" description="Disordered" evidence="1">
    <location>
        <begin position="106"/>
        <end position="153"/>
    </location>
</feature>
<accession>A0A2K3DAI2</accession>
<feature type="compositionally biased region" description="Pro residues" evidence="1">
    <location>
        <begin position="384"/>
        <end position="395"/>
    </location>
</feature>
<dbReference type="InParanoid" id="A0A2K3DAI2"/>
<sequence>MLQQVDTWLATIRRDLPTSSLPAQLPTLPGCQRASRHAVLAPARGLAALPSADPGIVEAAAGARLCSRQAGGGMAVLTSQPLHYRDHMNQQVMAAMAQLRARLQLRPKQSADASAPAAPALARAGGSKQPAPQAPPRAPLGTATGGGAPSRVTFFSGGGVAPVPTAKPAHPMSRGVTSATAFAAGAAGSRKRPAEAVQVELGSATALPSTQPKRQQVCDKRSIADEEAVPPLHQPVASRPLSSSAPPSGGAAAFCDDCDTPSAPSAPAPPPPVSTASDQTPSQYQLPARTQSAGGTVTRCIPPNDPALAYGGMPHPPMRQPPAPAAVGAAPPGLPLGAHRGSQQLLQRPDAARQCGTRLLTVPATPHDATAAAASGGAQSAPGAPAPLQLPPPPQQRHQLVCALPQPSTTLQELLVQQSAKQRLVQPAGPASSTEAPAAQGAVGSYRALLDAALRSADPDVTAALLATASAAAAQQQEWRSQLPALDRLLCSWPLAELQEQLQCQPPGAVGRCGQAGGTGAQQPAAARPAPGRADVGQGVSGTCGGNSAVASAPGGVCASRDEESDGESSGGGGGGAQEPLLQFSCTPFRRRRAAQTVPRCRAHADVPHSSGQAPRLARSPMVTALEADACESRGDLWALFCHVMEAHQAEQAAASEAAAAAAAAGGETGLQQHQHQMGAGEEEEQGAEDDPDVYITDDALVCLAALGSEVHGRCGWSLPVMVRQRGSAGAVAAAGGPALCSQPDTPHGTPRRDSMGGSGSMDADDGGAGHGSSCAGEGAEAVCGGGRAGGRTSSRSAAAPSTLYFGPPLLDQLGLVLGSWTRMCTRAMAAGAAGGAAGPGDAVCGHAADGGQGQGCAGDEAVDGLHEVPTAAHSDSCECCQQDEWRLGPGASLLVLSHCDVAAAASGTCSRAGAQAPAGWQADGRPGGMAVAAEVEPVQVMALAARGSAYAAQAAGCNGVDSGASGTSAAAAALAAAAAHYPELACRAQLLRGCVETQVVVVDPADGAVLAQQRLGPGALARLSSQDQVERCWRLAAQLLGWLQRLPPGPYELRLDLSLKRLELRGVHP</sequence>